<evidence type="ECO:0000313" key="6">
    <source>
        <dbReference type="EMBL" id="RZQ61933.1"/>
    </source>
</evidence>
<dbReference type="Pfam" id="PF00440">
    <property type="entry name" value="TetR_N"/>
    <property type="match status" value="1"/>
</dbReference>
<dbReference type="GO" id="GO:0000976">
    <property type="term" value="F:transcription cis-regulatory region binding"/>
    <property type="evidence" value="ECO:0007669"/>
    <property type="project" value="TreeGrafter"/>
</dbReference>
<evidence type="ECO:0000256" key="4">
    <source>
        <dbReference type="PROSITE-ProRule" id="PRU00335"/>
    </source>
</evidence>
<keyword evidence="2 4" id="KW-0238">DNA-binding</keyword>
<dbReference type="InterPro" id="IPR009057">
    <property type="entry name" value="Homeodomain-like_sf"/>
</dbReference>
<dbReference type="OrthoDB" id="9805134at2"/>
<evidence type="ECO:0000256" key="1">
    <source>
        <dbReference type="ARBA" id="ARBA00023015"/>
    </source>
</evidence>
<keyword evidence="3" id="KW-0804">Transcription</keyword>
<evidence type="ECO:0000256" key="3">
    <source>
        <dbReference type="ARBA" id="ARBA00023163"/>
    </source>
</evidence>
<name>A0A4Q7J6J3_9PSEU</name>
<accession>A0A4Q7J6J3</accession>
<dbReference type="GO" id="GO:0045892">
    <property type="term" value="P:negative regulation of DNA-templated transcription"/>
    <property type="evidence" value="ECO:0007669"/>
    <property type="project" value="UniProtKB-ARBA"/>
</dbReference>
<dbReference type="Gene3D" id="1.10.357.10">
    <property type="entry name" value="Tetracycline Repressor, domain 2"/>
    <property type="match status" value="1"/>
</dbReference>
<gene>
    <name evidence="6" type="ORF">EWH70_20175</name>
</gene>
<dbReference type="InterPro" id="IPR001647">
    <property type="entry name" value="HTH_TetR"/>
</dbReference>
<dbReference type="Proteomes" id="UP000292003">
    <property type="component" value="Unassembled WGS sequence"/>
</dbReference>
<evidence type="ECO:0000313" key="7">
    <source>
        <dbReference type="Proteomes" id="UP000292003"/>
    </source>
</evidence>
<dbReference type="PROSITE" id="PS01081">
    <property type="entry name" value="HTH_TETR_1"/>
    <property type="match status" value="1"/>
</dbReference>
<dbReference type="PRINTS" id="PR00455">
    <property type="entry name" value="HTHTETR"/>
</dbReference>
<feature type="DNA-binding region" description="H-T-H motif" evidence="4">
    <location>
        <begin position="32"/>
        <end position="51"/>
    </location>
</feature>
<feature type="domain" description="HTH tetR-type" evidence="5">
    <location>
        <begin position="9"/>
        <end position="69"/>
    </location>
</feature>
<protein>
    <submittedName>
        <fullName evidence="6">TetR/AcrR family transcriptional regulator</fullName>
    </submittedName>
</protein>
<dbReference type="AlphaFoldDB" id="A0A4Q7J6J3"/>
<reference evidence="6 7" key="1">
    <citation type="submission" date="2019-02" db="EMBL/GenBank/DDBJ databases">
        <title>Draft genome sequence of Amycolatopsis sp. 8-3EHSu isolated from roots of Suaeda maritima.</title>
        <authorList>
            <person name="Duangmal K."/>
            <person name="Chantavorakit T."/>
        </authorList>
    </citation>
    <scope>NUCLEOTIDE SEQUENCE [LARGE SCALE GENOMIC DNA]</scope>
    <source>
        <strain evidence="6 7">8-3EHSu</strain>
    </source>
</reference>
<dbReference type="InterPro" id="IPR050109">
    <property type="entry name" value="HTH-type_TetR-like_transc_reg"/>
</dbReference>
<proteinExistence type="predicted"/>
<comment type="caution">
    <text evidence="6">The sequence shown here is derived from an EMBL/GenBank/DDBJ whole genome shotgun (WGS) entry which is preliminary data.</text>
</comment>
<dbReference type="EMBL" id="SFCC01000010">
    <property type="protein sequence ID" value="RZQ61933.1"/>
    <property type="molecule type" value="Genomic_DNA"/>
</dbReference>
<dbReference type="InterPro" id="IPR023772">
    <property type="entry name" value="DNA-bd_HTH_TetR-type_CS"/>
</dbReference>
<keyword evidence="1" id="KW-0805">Transcription regulation</keyword>
<dbReference type="PROSITE" id="PS50977">
    <property type="entry name" value="HTH_TETR_2"/>
    <property type="match status" value="1"/>
</dbReference>
<dbReference type="InterPro" id="IPR049484">
    <property type="entry name" value="Rv0078-like_C"/>
</dbReference>
<keyword evidence="7" id="KW-1185">Reference proteome</keyword>
<dbReference type="SUPFAM" id="SSF46689">
    <property type="entry name" value="Homeodomain-like"/>
    <property type="match status" value="1"/>
</dbReference>
<dbReference type="FunFam" id="1.10.10.60:FF:000141">
    <property type="entry name" value="TetR family transcriptional regulator"/>
    <property type="match status" value="1"/>
</dbReference>
<dbReference type="GO" id="GO:0003700">
    <property type="term" value="F:DNA-binding transcription factor activity"/>
    <property type="evidence" value="ECO:0007669"/>
    <property type="project" value="TreeGrafter"/>
</dbReference>
<evidence type="ECO:0000256" key="2">
    <source>
        <dbReference type="ARBA" id="ARBA00023125"/>
    </source>
</evidence>
<dbReference type="PANTHER" id="PTHR30055">
    <property type="entry name" value="HTH-TYPE TRANSCRIPTIONAL REGULATOR RUTR"/>
    <property type="match status" value="1"/>
</dbReference>
<organism evidence="6 7">
    <name type="scientific">Amycolatopsis suaedae</name>
    <dbReference type="NCBI Taxonomy" id="2510978"/>
    <lineage>
        <taxon>Bacteria</taxon>
        <taxon>Bacillati</taxon>
        <taxon>Actinomycetota</taxon>
        <taxon>Actinomycetes</taxon>
        <taxon>Pseudonocardiales</taxon>
        <taxon>Pseudonocardiaceae</taxon>
        <taxon>Amycolatopsis</taxon>
    </lineage>
</organism>
<dbReference type="RefSeq" id="WP_130477026.1">
    <property type="nucleotide sequence ID" value="NZ_SFCC01000010.1"/>
</dbReference>
<dbReference type="Pfam" id="PF21351">
    <property type="entry name" value="TetR_C_41"/>
    <property type="match status" value="1"/>
</dbReference>
<dbReference type="PANTHER" id="PTHR30055:SF234">
    <property type="entry name" value="HTH-TYPE TRANSCRIPTIONAL REGULATOR BETI"/>
    <property type="match status" value="1"/>
</dbReference>
<sequence length="193" mass="20460">MDRRQERGRTTRDHLLTVATGLFTERGYEGTSIEAVLAEAGISRGALYHHFPGKDALFTAVFEAVHDRVAVEVAAAGKGKPGGDALRLGCLAWIRSIRDPAVHRIVLVDAPAVLGWARWREADEKLVLPGLRHALAAAGTVPRAHLEVFALALLAGLNEIAMTIARADDPNSAATAAEAALDEFLGRVVGSGS</sequence>
<evidence type="ECO:0000259" key="5">
    <source>
        <dbReference type="PROSITE" id="PS50977"/>
    </source>
</evidence>